<dbReference type="AlphaFoldDB" id="A0A420HKQ3"/>
<gene>
    <name evidence="3" type="ORF">GcC1_185016</name>
</gene>
<feature type="domain" description="DUF7514" evidence="2">
    <location>
        <begin position="12"/>
        <end position="171"/>
    </location>
</feature>
<name>A0A420HKQ3_9PEZI</name>
<proteinExistence type="predicted"/>
<feature type="region of interest" description="Disordered" evidence="1">
    <location>
        <begin position="211"/>
        <end position="237"/>
    </location>
</feature>
<dbReference type="Proteomes" id="UP000285405">
    <property type="component" value="Unassembled WGS sequence"/>
</dbReference>
<evidence type="ECO:0000256" key="1">
    <source>
        <dbReference type="SAM" id="MobiDB-lite"/>
    </source>
</evidence>
<dbReference type="EMBL" id="MCBR01018568">
    <property type="protein sequence ID" value="RKF58021.1"/>
    <property type="molecule type" value="Genomic_DNA"/>
</dbReference>
<reference evidence="3 4" key="1">
    <citation type="journal article" date="2018" name="BMC Genomics">
        <title>Comparative genome analyses reveal sequence features reflecting distinct modes of host-adaptation between dicot and monocot powdery mildew.</title>
        <authorList>
            <person name="Wu Y."/>
            <person name="Ma X."/>
            <person name="Pan Z."/>
            <person name="Kale S.D."/>
            <person name="Song Y."/>
            <person name="King H."/>
            <person name="Zhang Q."/>
            <person name="Presley C."/>
            <person name="Deng X."/>
            <person name="Wei C.I."/>
            <person name="Xiao S."/>
        </authorList>
    </citation>
    <scope>NUCLEOTIDE SEQUENCE [LARGE SCALE GENOMIC DNA]</scope>
    <source>
        <strain evidence="3">UCSC1</strain>
    </source>
</reference>
<dbReference type="OrthoDB" id="5420895at2759"/>
<evidence type="ECO:0000313" key="4">
    <source>
        <dbReference type="Proteomes" id="UP000285405"/>
    </source>
</evidence>
<protein>
    <recommendedName>
        <fullName evidence="2">DUF7514 domain-containing protein</fullName>
    </recommendedName>
</protein>
<dbReference type="InterPro" id="IPR055936">
    <property type="entry name" value="DUF7514"/>
</dbReference>
<dbReference type="PANTHER" id="PTHR39611:SF2">
    <property type="entry name" value="HYDROXYPROLINE-RICH GLYCOPROTEIN DZ-HRGP"/>
    <property type="match status" value="1"/>
</dbReference>
<accession>A0A420HKQ3</accession>
<comment type="caution">
    <text evidence="3">The sequence shown here is derived from an EMBL/GenBank/DDBJ whole genome shotgun (WGS) entry which is preliminary data.</text>
</comment>
<dbReference type="PANTHER" id="PTHR39611">
    <property type="entry name" value="HYDROXYPROLINE-RICH GLYCOPROTEIN DZ-HRGP-RELATED"/>
    <property type="match status" value="1"/>
</dbReference>
<sequence>MSTTVDARRYYGYLFQVDKRPTKLLDALLRGIADYIIEKIGDVTDKWLRPDKMAAFYRAVGGNYDSFFLNTPLHSISWIYAALGCQHVLLPTSDYFTPPSVPSLTKAGFVRWQCIEILLGPQEHVPFIQKALHNFKIRHPKTKERFPAHLPSEAFPLLPDPEIIKWHEECADKLRQQTITVPENEIPSCPSGSKDATPYCRHQGEEVILPSYSQNLRQKPEAKHRSQRQNSPCISSKVGFRAKSKIQDDVDSEVHKVIVEVESTKSRRPKYMSRRENLRTGQLQGEEVKDSRRASYLSYCNSHSDEDFSIRLDHSRRRSKTTKFSPQNAYYNYDENTGLSNTKDYNKNSVAKEKLLFSEDVPEPICSVRYLS</sequence>
<organism evidence="3 4">
    <name type="scientific">Golovinomyces cichoracearum</name>
    <dbReference type="NCBI Taxonomy" id="62708"/>
    <lineage>
        <taxon>Eukaryota</taxon>
        <taxon>Fungi</taxon>
        <taxon>Dikarya</taxon>
        <taxon>Ascomycota</taxon>
        <taxon>Pezizomycotina</taxon>
        <taxon>Leotiomycetes</taxon>
        <taxon>Erysiphales</taxon>
        <taxon>Erysiphaceae</taxon>
        <taxon>Golovinomyces</taxon>
    </lineage>
</organism>
<dbReference type="Pfam" id="PF24355">
    <property type="entry name" value="DUF7514"/>
    <property type="match status" value="1"/>
</dbReference>
<evidence type="ECO:0000259" key="2">
    <source>
        <dbReference type="Pfam" id="PF24355"/>
    </source>
</evidence>
<evidence type="ECO:0000313" key="3">
    <source>
        <dbReference type="EMBL" id="RKF58021.1"/>
    </source>
</evidence>